<reference evidence="1 2" key="1">
    <citation type="submission" date="2019-09" db="EMBL/GenBank/DDBJ databases">
        <title>Genome sequencing of strain KACC 21233.</title>
        <authorList>
            <person name="Heo J."/>
            <person name="Kim S.-J."/>
            <person name="Kim J.-S."/>
            <person name="Hong S.-B."/>
            <person name="Kwon S.-W."/>
        </authorList>
    </citation>
    <scope>NUCLEOTIDE SEQUENCE [LARGE SCALE GENOMIC DNA]</scope>
    <source>
        <strain evidence="1 2">KACC 21233</strain>
    </source>
</reference>
<accession>A0A5C1YR11</accession>
<dbReference type="AlphaFoldDB" id="A0A5C1YR11"/>
<dbReference type="EMBL" id="CP043506">
    <property type="protein sequence ID" value="QEO17222.1"/>
    <property type="molecule type" value="Genomic_DNA"/>
</dbReference>
<evidence type="ECO:0000313" key="2">
    <source>
        <dbReference type="Proteomes" id="UP000324536"/>
    </source>
</evidence>
<protein>
    <submittedName>
        <fullName evidence="1">Uncharacterized protein</fullName>
    </submittedName>
</protein>
<keyword evidence="2" id="KW-1185">Reference proteome</keyword>
<dbReference type="OrthoDB" id="7225642at2"/>
<evidence type="ECO:0000313" key="1">
    <source>
        <dbReference type="EMBL" id="QEO17222.1"/>
    </source>
</evidence>
<dbReference type="Proteomes" id="UP000324536">
    <property type="component" value="Chromosome"/>
</dbReference>
<gene>
    <name evidence="1" type="ORF">FLP30_05310</name>
</gene>
<organism evidence="1 2">
    <name type="scientific">Acetobacter vaccinii</name>
    <dbReference type="NCBI Taxonomy" id="2592655"/>
    <lineage>
        <taxon>Bacteria</taxon>
        <taxon>Pseudomonadati</taxon>
        <taxon>Pseudomonadota</taxon>
        <taxon>Alphaproteobacteria</taxon>
        <taxon>Acetobacterales</taxon>
        <taxon>Acetobacteraceae</taxon>
        <taxon>Acetobacter</taxon>
    </lineage>
</organism>
<sequence>MTDDTPPEPAGVTPASGPTATANTVKVAAIVTLLPSLMAVLPPGCALSICVTMITCAAITASVPAPTHGRVLVGVYQIVRVVGLGVKYAIPYVATHLARPSLPRQGGTP</sequence>
<proteinExistence type="predicted"/>
<dbReference type="KEGG" id="acek:FLP30_05310"/>
<name>A0A5C1YR11_9PROT</name>
<dbReference type="RefSeq" id="WP_149278901.1">
    <property type="nucleotide sequence ID" value="NZ_CP043506.1"/>
</dbReference>